<feature type="region of interest" description="Disordered" evidence="1">
    <location>
        <begin position="1"/>
        <end position="32"/>
    </location>
</feature>
<gene>
    <name evidence="2" type="ORF">GCM10010201_11820</name>
</gene>
<proteinExistence type="predicted"/>
<dbReference type="Proteomes" id="UP001499978">
    <property type="component" value="Unassembled WGS sequence"/>
</dbReference>
<dbReference type="RefSeq" id="WP_344169471.1">
    <property type="nucleotide sequence ID" value="NZ_BAAARY010000004.1"/>
</dbReference>
<keyword evidence="3" id="KW-1185">Reference proteome</keyword>
<name>A0ABN3N8P9_9ACTN</name>
<accession>A0ABN3N8P9</accession>
<protein>
    <recommendedName>
        <fullName evidence="4">DUF4352 domain-containing protein</fullName>
    </recommendedName>
</protein>
<evidence type="ECO:0008006" key="4">
    <source>
        <dbReference type="Google" id="ProtNLM"/>
    </source>
</evidence>
<sequence>MRRHDRPPYPARVVAARAGSATGPTRRGSGAGEVTRIRSAGQPDRLDRRLVTGVVLALFGAWLLIGSASPRSAPPAPAGPVSATGGIRIDRVAGVRRPQTATAATGRAPLRRVSITVTLGAGPLDPMSYAAEDFGLRVAGERLTPYRVDVPGRRLPPGSRLTGEVVFDVPRSARSAELTLDGVAVGQVTLPAAGD</sequence>
<evidence type="ECO:0000313" key="3">
    <source>
        <dbReference type="Proteomes" id="UP001499978"/>
    </source>
</evidence>
<comment type="caution">
    <text evidence="2">The sequence shown here is derived from an EMBL/GenBank/DDBJ whole genome shotgun (WGS) entry which is preliminary data.</text>
</comment>
<evidence type="ECO:0000313" key="2">
    <source>
        <dbReference type="EMBL" id="GAA2516736.1"/>
    </source>
</evidence>
<reference evidence="2 3" key="1">
    <citation type="journal article" date="2019" name="Int. J. Syst. Evol. Microbiol.">
        <title>The Global Catalogue of Microorganisms (GCM) 10K type strain sequencing project: providing services to taxonomists for standard genome sequencing and annotation.</title>
        <authorList>
            <consortium name="The Broad Institute Genomics Platform"/>
            <consortium name="The Broad Institute Genome Sequencing Center for Infectious Disease"/>
            <person name="Wu L."/>
            <person name="Ma J."/>
        </authorList>
    </citation>
    <scope>NUCLEOTIDE SEQUENCE [LARGE SCALE GENOMIC DNA]</scope>
    <source>
        <strain evidence="2 3">JCM 3367</strain>
    </source>
</reference>
<dbReference type="EMBL" id="BAAARY010000004">
    <property type="protein sequence ID" value="GAA2516736.1"/>
    <property type="molecule type" value="Genomic_DNA"/>
</dbReference>
<evidence type="ECO:0000256" key="1">
    <source>
        <dbReference type="SAM" id="MobiDB-lite"/>
    </source>
</evidence>
<organism evidence="2 3">
    <name type="scientific">Pilimelia columellifera subsp. columellifera</name>
    <dbReference type="NCBI Taxonomy" id="706583"/>
    <lineage>
        <taxon>Bacteria</taxon>
        <taxon>Bacillati</taxon>
        <taxon>Actinomycetota</taxon>
        <taxon>Actinomycetes</taxon>
        <taxon>Micromonosporales</taxon>
        <taxon>Micromonosporaceae</taxon>
        <taxon>Pilimelia</taxon>
    </lineage>
</organism>